<reference evidence="2 3" key="1">
    <citation type="submission" date="2019-02" db="EMBL/GenBank/DDBJ databases">
        <authorList>
            <person name="Manzano-Marin A."/>
            <person name="Manzano-Marin A."/>
        </authorList>
    </citation>
    <scope>NUCLEOTIDE SEQUENCE [LARGE SCALE GENOMIC DNA]</scope>
    <source>
        <strain evidence="2 3">BuCilaricifoliae</strain>
    </source>
</reference>
<dbReference type="Gene3D" id="3.30.300.90">
    <property type="entry name" value="BolA-like"/>
    <property type="match status" value="1"/>
</dbReference>
<proteinExistence type="inferred from homology"/>
<gene>
    <name evidence="2" type="primary">ibaG</name>
    <name evidence="2" type="ORF">BUCILAFE3058_249</name>
</gene>
<dbReference type="PIRSF" id="PIRSF003113">
    <property type="entry name" value="BolA"/>
    <property type="match status" value="1"/>
</dbReference>
<dbReference type="EMBL" id="LR217717">
    <property type="protein sequence ID" value="VFP83732.1"/>
    <property type="molecule type" value="Genomic_DNA"/>
</dbReference>
<sequence>MDLDKICALIKKKLKLKKIFISKYHNNITITAIGDFFIDMNSLDKQKHIYKILMPYFITQEIHAITINTHTISEWNKKKH</sequence>
<organism evidence="2 3">
    <name type="scientific">Buchnera aphidicola</name>
    <name type="common">Cinara laricifoliae</name>
    <dbReference type="NCBI Taxonomy" id="2518977"/>
    <lineage>
        <taxon>Bacteria</taxon>
        <taxon>Pseudomonadati</taxon>
        <taxon>Pseudomonadota</taxon>
        <taxon>Gammaproteobacteria</taxon>
        <taxon>Enterobacterales</taxon>
        <taxon>Erwiniaceae</taxon>
        <taxon>Buchnera</taxon>
    </lineage>
</organism>
<protein>
    <submittedName>
        <fullName evidence="2">Acid stress protein IbaG</fullName>
    </submittedName>
</protein>
<dbReference type="RefSeq" id="WP_154061580.1">
    <property type="nucleotide sequence ID" value="NZ_LR217717.1"/>
</dbReference>
<name>A0A451DBN3_9GAMM</name>
<dbReference type="InterPro" id="IPR002634">
    <property type="entry name" value="BolA"/>
</dbReference>
<dbReference type="Proteomes" id="UP000294349">
    <property type="component" value="Chromosome"/>
</dbReference>
<accession>A0A451DBN3</accession>
<evidence type="ECO:0000256" key="1">
    <source>
        <dbReference type="RuleBase" id="RU003860"/>
    </source>
</evidence>
<dbReference type="Pfam" id="PF01722">
    <property type="entry name" value="BolA"/>
    <property type="match status" value="1"/>
</dbReference>
<dbReference type="InterPro" id="IPR036065">
    <property type="entry name" value="BolA-like_sf"/>
</dbReference>
<evidence type="ECO:0000313" key="3">
    <source>
        <dbReference type="Proteomes" id="UP000294349"/>
    </source>
</evidence>
<dbReference type="AlphaFoldDB" id="A0A451DBN3"/>
<dbReference type="SUPFAM" id="SSF82657">
    <property type="entry name" value="BolA-like"/>
    <property type="match status" value="1"/>
</dbReference>
<dbReference type="OrthoDB" id="9812890at2"/>
<evidence type="ECO:0000313" key="2">
    <source>
        <dbReference type="EMBL" id="VFP83732.1"/>
    </source>
</evidence>
<comment type="similarity">
    <text evidence="1">Belongs to the BolA/IbaG family.</text>
</comment>